<name>A0A072U9U7_MEDTR</name>
<accession>A0A072U9U7</accession>
<protein>
    <submittedName>
        <fullName evidence="1 2">Uncharacterized protein</fullName>
    </submittedName>
</protein>
<reference evidence="2" key="3">
    <citation type="submission" date="2015-04" db="UniProtKB">
        <authorList>
            <consortium name="EnsemblPlants"/>
        </authorList>
    </citation>
    <scope>IDENTIFICATION</scope>
    <source>
        <strain evidence="2">cv. Jemalong A17</strain>
    </source>
</reference>
<reference evidence="1 3" key="2">
    <citation type="journal article" date="2014" name="BMC Genomics">
        <title>An improved genome release (version Mt4.0) for the model legume Medicago truncatula.</title>
        <authorList>
            <person name="Tang H."/>
            <person name="Krishnakumar V."/>
            <person name="Bidwell S."/>
            <person name="Rosen B."/>
            <person name="Chan A."/>
            <person name="Zhou S."/>
            <person name="Gentzbittel L."/>
            <person name="Childs K.L."/>
            <person name="Yandell M."/>
            <person name="Gundlach H."/>
            <person name="Mayer K.F."/>
            <person name="Schwartz D.C."/>
            <person name="Town C.D."/>
        </authorList>
    </citation>
    <scope>GENOME REANNOTATION</scope>
    <source>
        <strain evidence="1">A17</strain>
        <strain evidence="2 3">cv. Jemalong A17</strain>
    </source>
</reference>
<gene>
    <name evidence="1" type="ordered locus">MTR_7g056110</name>
</gene>
<dbReference type="AlphaFoldDB" id="A0A072U9U7"/>
<reference evidence="1 3" key="1">
    <citation type="journal article" date="2011" name="Nature">
        <title>The Medicago genome provides insight into the evolution of rhizobial symbioses.</title>
        <authorList>
            <person name="Young N.D."/>
            <person name="Debelle F."/>
            <person name="Oldroyd G.E."/>
            <person name="Geurts R."/>
            <person name="Cannon S.B."/>
            <person name="Udvardi M.K."/>
            <person name="Benedito V.A."/>
            <person name="Mayer K.F."/>
            <person name="Gouzy J."/>
            <person name="Schoof H."/>
            <person name="Van de Peer Y."/>
            <person name="Proost S."/>
            <person name="Cook D.R."/>
            <person name="Meyers B.C."/>
            <person name="Spannagl M."/>
            <person name="Cheung F."/>
            <person name="De Mita S."/>
            <person name="Krishnakumar V."/>
            <person name="Gundlach H."/>
            <person name="Zhou S."/>
            <person name="Mudge J."/>
            <person name="Bharti A.K."/>
            <person name="Murray J.D."/>
            <person name="Naoumkina M.A."/>
            <person name="Rosen B."/>
            <person name="Silverstein K.A."/>
            <person name="Tang H."/>
            <person name="Rombauts S."/>
            <person name="Zhao P.X."/>
            <person name="Zhou P."/>
            <person name="Barbe V."/>
            <person name="Bardou P."/>
            <person name="Bechner M."/>
            <person name="Bellec A."/>
            <person name="Berger A."/>
            <person name="Berges H."/>
            <person name="Bidwell S."/>
            <person name="Bisseling T."/>
            <person name="Choisne N."/>
            <person name="Couloux A."/>
            <person name="Denny R."/>
            <person name="Deshpande S."/>
            <person name="Dai X."/>
            <person name="Doyle J.J."/>
            <person name="Dudez A.M."/>
            <person name="Farmer A.D."/>
            <person name="Fouteau S."/>
            <person name="Franken C."/>
            <person name="Gibelin C."/>
            <person name="Gish J."/>
            <person name="Goldstein S."/>
            <person name="Gonzalez A.J."/>
            <person name="Green P.J."/>
            <person name="Hallab A."/>
            <person name="Hartog M."/>
            <person name="Hua A."/>
            <person name="Humphray S.J."/>
            <person name="Jeong D.H."/>
            <person name="Jing Y."/>
            <person name="Jocker A."/>
            <person name="Kenton S.M."/>
            <person name="Kim D.J."/>
            <person name="Klee K."/>
            <person name="Lai H."/>
            <person name="Lang C."/>
            <person name="Lin S."/>
            <person name="Macmil S.L."/>
            <person name="Magdelenat G."/>
            <person name="Matthews L."/>
            <person name="McCorrison J."/>
            <person name="Monaghan E.L."/>
            <person name="Mun J.H."/>
            <person name="Najar F.Z."/>
            <person name="Nicholson C."/>
            <person name="Noirot C."/>
            <person name="O'Bleness M."/>
            <person name="Paule C.R."/>
            <person name="Poulain J."/>
            <person name="Prion F."/>
            <person name="Qin B."/>
            <person name="Qu C."/>
            <person name="Retzel E.F."/>
            <person name="Riddle C."/>
            <person name="Sallet E."/>
            <person name="Samain S."/>
            <person name="Samson N."/>
            <person name="Sanders I."/>
            <person name="Saurat O."/>
            <person name="Scarpelli C."/>
            <person name="Schiex T."/>
            <person name="Segurens B."/>
            <person name="Severin A.J."/>
            <person name="Sherrier D.J."/>
            <person name="Shi R."/>
            <person name="Sims S."/>
            <person name="Singer S.R."/>
            <person name="Sinharoy S."/>
            <person name="Sterck L."/>
            <person name="Viollet A."/>
            <person name="Wang B.B."/>
            <person name="Wang K."/>
            <person name="Wang M."/>
            <person name="Wang X."/>
            <person name="Warfsmann J."/>
            <person name="Weissenbach J."/>
            <person name="White D.D."/>
            <person name="White J.D."/>
            <person name="Wiley G.B."/>
            <person name="Wincker P."/>
            <person name="Xing Y."/>
            <person name="Yang L."/>
            <person name="Yao Z."/>
            <person name="Ying F."/>
            <person name="Zhai J."/>
            <person name="Zhou L."/>
            <person name="Zuber A."/>
            <person name="Denarie J."/>
            <person name="Dixon R.A."/>
            <person name="May G.D."/>
            <person name="Schwartz D.C."/>
            <person name="Rogers J."/>
            <person name="Quetier F."/>
            <person name="Town C.D."/>
            <person name="Roe B.A."/>
        </authorList>
    </citation>
    <scope>NUCLEOTIDE SEQUENCE [LARGE SCALE GENOMIC DNA]</scope>
    <source>
        <strain evidence="1">A17</strain>
        <strain evidence="2 3">cv. Jemalong A17</strain>
    </source>
</reference>
<sequence length="75" mass="8858">MVRAKWEMHHKNDEVALTTPPSIGNYKNAPFRGKMKQIFERWSLGAKERIIGADSCQKYEDLIQKYLVQRFMSKI</sequence>
<dbReference type="HOGENOM" id="CLU_2674868_0_0_1"/>
<evidence type="ECO:0000313" key="2">
    <source>
        <dbReference type="EnsemblPlants" id="KEH22620"/>
    </source>
</evidence>
<evidence type="ECO:0000313" key="3">
    <source>
        <dbReference type="Proteomes" id="UP000002051"/>
    </source>
</evidence>
<keyword evidence="3" id="KW-1185">Reference proteome</keyword>
<evidence type="ECO:0000313" key="1">
    <source>
        <dbReference type="EMBL" id="KEH22620.1"/>
    </source>
</evidence>
<dbReference type="EnsemblPlants" id="KEH22620">
    <property type="protein sequence ID" value="KEH22620"/>
    <property type="gene ID" value="MTR_7g056110"/>
</dbReference>
<dbReference type="Proteomes" id="UP000002051">
    <property type="component" value="Unassembled WGS sequence"/>
</dbReference>
<organism evidence="1 3">
    <name type="scientific">Medicago truncatula</name>
    <name type="common">Barrel medic</name>
    <name type="synonym">Medicago tribuloides</name>
    <dbReference type="NCBI Taxonomy" id="3880"/>
    <lineage>
        <taxon>Eukaryota</taxon>
        <taxon>Viridiplantae</taxon>
        <taxon>Streptophyta</taxon>
        <taxon>Embryophyta</taxon>
        <taxon>Tracheophyta</taxon>
        <taxon>Spermatophyta</taxon>
        <taxon>Magnoliopsida</taxon>
        <taxon>eudicotyledons</taxon>
        <taxon>Gunneridae</taxon>
        <taxon>Pentapetalae</taxon>
        <taxon>rosids</taxon>
        <taxon>fabids</taxon>
        <taxon>Fabales</taxon>
        <taxon>Fabaceae</taxon>
        <taxon>Papilionoideae</taxon>
        <taxon>50 kb inversion clade</taxon>
        <taxon>NPAAA clade</taxon>
        <taxon>Hologalegina</taxon>
        <taxon>IRL clade</taxon>
        <taxon>Trifolieae</taxon>
        <taxon>Medicago</taxon>
    </lineage>
</organism>
<dbReference type="EMBL" id="CM001223">
    <property type="protein sequence ID" value="KEH22620.1"/>
    <property type="molecule type" value="Genomic_DNA"/>
</dbReference>
<proteinExistence type="predicted"/>